<dbReference type="HAMAP" id="MF_00170">
    <property type="entry name" value="Rib_5P_isom_A"/>
    <property type="match status" value="1"/>
</dbReference>
<feature type="active site" description="Proton acceptor" evidence="3">
    <location>
        <position position="103"/>
    </location>
</feature>
<evidence type="ECO:0000313" key="4">
    <source>
        <dbReference type="EMBL" id="SJN43468.1"/>
    </source>
</evidence>
<dbReference type="Gene3D" id="3.30.70.260">
    <property type="match status" value="1"/>
</dbReference>
<keyword evidence="2 3" id="KW-0413">Isomerase</keyword>
<dbReference type="NCBIfam" id="TIGR00021">
    <property type="entry name" value="rpiA"/>
    <property type="match status" value="1"/>
</dbReference>
<dbReference type="PANTHER" id="PTHR11934">
    <property type="entry name" value="RIBOSE-5-PHOSPHATE ISOMERASE"/>
    <property type="match status" value="1"/>
</dbReference>
<dbReference type="InterPro" id="IPR037171">
    <property type="entry name" value="NagB/RpiA_transferase-like"/>
</dbReference>
<dbReference type="Proteomes" id="UP000195611">
    <property type="component" value="Unassembled WGS sequence"/>
</dbReference>
<dbReference type="AlphaFoldDB" id="A0A1R4KGS4"/>
<protein>
    <recommendedName>
        <fullName evidence="3">Ribose-5-phosphate isomerase A</fullName>
        <ecNumber evidence="3">5.3.1.6</ecNumber>
    </recommendedName>
    <alternativeName>
        <fullName evidence="3">Phosphoriboisomerase A</fullName>
        <shortName evidence="3">PRI</shortName>
    </alternativeName>
</protein>
<dbReference type="SUPFAM" id="SSF100950">
    <property type="entry name" value="NagB/RpiA/CoA transferase-like"/>
    <property type="match status" value="1"/>
</dbReference>
<feature type="binding site" evidence="3">
    <location>
        <begin position="25"/>
        <end position="28"/>
    </location>
    <ligand>
        <name>substrate</name>
    </ligand>
</feature>
<dbReference type="PANTHER" id="PTHR11934:SF0">
    <property type="entry name" value="RIBOSE-5-PHOSPHATE ISOMERASE"/>
    <property type="match status" value="1"/>
</dbReference>
<proteinExistence type="inferred from homology"/>
<dbReference type="GO" id="GO:0004751">
    <property type="term" value="F:ribose-5-phosphate isomerase activity"/>
    <property type="evidence" value="ECO:0007669"/>
    <property type="project" value="UniProtKB-UniRule"/>
</dbReference>
<dbReference type="InterPro" id="IPR004788">
    <property type="entry name" value="Ribose5P_isomerase_type_A"/>
</dbReference>
<comment type="pathway">
    <text evidence="3">Carbohydrate degradation; pentose phosphate pathway; D-ribose 5-phosphate from D-ribulose 5-phosphate (non-oxidative stage): step 1/1.</text>
</comment>
<dbReference type="InterPro" id="IPR020672">
    <property type="entry name" value="Ribose5P_isomerase_typA_subgr"/>
</dbReference>
<comment type="catalytic activity">
    <reaction evidence="1 3">
        <text>aldehydo-D-ribose 5-phosphate = D-ribulose 5-phosphate</text>
        <dbReference type="Rhea" id="RHEA:14657"/>
        <dbReference type="ChEBI" id="CHEBI:58121"/>
        <dbReference type="ChEBI" id="CHEBI:58273"/>
        <dbReference type="EC" id="5.3.1.6"/>
    </reaction>
</comment>
<comment type="similarity">
    <text evidence="3">Belongs to the ribose 5-phosphate isomerase family.</text>
</comment>
<sequence length="227" mass="24909">MNLKEMVGYKAAEFVKDGMTVGLGTGSTAYYMVEALGKRVKEEGLNIVGVTTSYETAEHARDLDIPLKDIDEVEKIDLTIDGADEISSQYNGIKGGGAAHLFEKIVANLSDRNIWIVDETKLVEKLGAFPLPVEVIQFGSGQLFNLFKEKGYKPTWRNNKEGERLVTDAGNLIIDLNLGVIENPHELAKWLDSLTGVVEHGLFLDCVNTVIVGTSEGPIVEEVNRDN</sequence>
<dbReference type="EC" id="5.3.1.6" evidence="3"/>
<dbReference type="GO" id="GO:0005829">
    <property type="term" value="C:cytosol"/>
    <property type="evidence" value="ECO:0007669"/>
    <property type="project" value="TreeGrafter"/>
</dbReference>
<dbReference type="GO" id="GO:0009052">
    <property type="term" value="P:pentose-phosphate shunt, non-oxidative branch"/>
    <property type="evidence" value="ECO:0007669"/>
    <property type="project" value="UniProtKB-UniRule"/>
</dbReference>
<evidence type="ECO:0000256" key="1">
    <source>
        <dbReference type="ARBA" id="ARBA00001713"/>
    </source>
</evidence>
<dbReference type="CDD" id="cd01398">
    <property type="entry name" value="RPI_A"/>
    <property type="match status" value="1"/>
</dbReference>
<dbReference type="FunFam" id="3.40.50.1360:FF:000001">
    <property type="entry name" value="Ribose-5-phosphate isomerase A"/>
    <property type="match status" value="1"/>
</dbReference>
<evidence type="ECO:0000256" key="2">
    <source>
        <dbReference type="ARBA" id="ARBA00023235"/>
    </source>
</evidence>
<dbReference type="RefSeq" id="WP_087059838.1">
    <property type="nucleotide sequence ID" value="NZ_FUKW01000141.1"/>
</dbReference>
<evidence type="ECO:0000313" key="5">
    <source>
        <dbReference type="Proteomes" id="UP000195611"/>
    </source>
</evidence>
<gene>
    <name evidence="3" type="primary">rpiA</name>
    <name evidence="4" type="ORF">FM115_10045</name>
</gene>
<comment type="function">
    <text evidence="3">Catalyzes the reversible conversion of ribose-5-phosphate to ribulose 5-phosphate.</text>
</comment>
<organism evidence="4 5">
    <name type="scientific">Marinilactibacillus psychrotolerans 42ea</name>
    <dbReference type="NCBI Taxonomy" id="1255609"/>
    <lineage>
        <taxon>Bacteria</taxon>
        <taxon>Bacillati</taxon>
        <taxon>Bacillota</taxon>
        <taxon>Bacilli</taxon>
        <taxon>Lactobacillales</taxon>
        <taxon>Carnobacteriaceae</taxon>
        <taxon>Marinilactibacillus</taxon>
    </lineage>
</organism>
<dbReference type="GO" id="GO:0006014">
    <property type="term" value="P:D-ribose metabolic process"/>
    <property type="evidence" value="ECO:0007669"/>
    <property type="project" value="TreeGrafter"/>
</dbReference>
<feature type="binding site" evidence="3">
    <location>
        <begin position="94"/>
        <end position="97"/>
    </location>
    <ligand>
        <name>substrate</name>
    </ligand>
</feature>
<dbReference type="Gene3D" id="3.40.50.1360">
    <property type="match status" value="1"/>
</dbReference>
<feature type="binding site" evidence="3">
    <location>
        <begin position="81"/>
        <end position="84"/>
    </location>
    <ligand>
        <name>substrate</name>
    </ligand>
</feature>
<reference evidence="4 5" key="1">
    <citation type="submission" date="2017-02" db="EMBL/GenBank/DDBJ databases">
        <authorList>
            <person name="Peterson S.W."/>
        </authorList>
    </citation>
    <scope>NUCLEOTIDE SEQUENCE [LARGE SCALE GENOMIC DNA]</scope>
    <source>
        <strain evidence="4 5">42ea</strain>
    </source>
</reference>
<dbReference type="Pfam" id="PF06026">
    <property type="entry name" value="Rib_5-P_isom_A"/>
    <property type="match status" value="1"/>
</dbReference>
<dbReference type="UniPathway" id="UPA00115">
    <property type="reaction ID" value="UER00412"/>
</dbReference>
<dbReference type="NCBIfam" id="NF001924">
    <property type="entry name" value="PRK00702.1"/>
    <property type="match status" value="1"/>
</dbReference>
<name>A0A1R4KGS4_9LACT</name>
<dbReference type="SUPFAM" id="SSF75445">
    <property type="entry name" value="D-ribose-5-phosphate isomerase (RpiA), lid domain"/>
    <property type="match status" value="1"/>
</dbReference>
<evidence type="ECO:0000256" key="3">
    <source>
        <dbReference type="HAMAP-Rule" id="MF_00170"/>
    </source>
</evidence>
<accession>A0A1R4KGS4</accession>
<feature type="binding site" evidence="3">
    <location>
        <position position="121"/>
    </location>
    <ligand>
        <name>substrate</name>
    </ligand>
</feature>
<dbReference type="EMBL" id="FUKW01000141">
    <property type="protein sequence ID" value="SJN43468.1"/>
    <property type="molecule type" value="Genomic_DNA"/>
</dbReference>
<comment type="subunit">
    <text evidence="3">Homodimer.</text>
</comment>